<dbReference type="OrthoDB" id="3366546at2759"/>
<evidence type="ECO:0000313" key="3">
    <source>
        <dbReference type="Proteomes" id="UP000242525"/>
    </source>
</evidence>
<gene>
    <name evidence="2" type="ORF">BN980_GECA04s05026g</name>
</gene>
<accession>A0A0J9X6V9</accession>
<keyword evidence="3" id="KW-1185">Reference proteome</keyword>
<name>A0A0J9X6V9_GEOCN</name>
<feature type="compositionally biased region" description="Basic and acidic residues" evidence="1">
    <location>
        <begin position="162"/>
        <end position="172"/>
    </location>
</feature>
<feature type="region of interest" description="Disordered" evidence="1">
    <location>
        <begin position="110"/>
        <end position="201"/>
    </location>
</feature>
<comment type="caution">
    <text evidence="2">The sequence shown here is derived from an EMBL/GenBank/DDBJ whole genome shotgun (WGS) entry which is preliminary data.</text>
</comment>
<dbReference type="Proteomes" id="UP000242525">
    <property type="component" value="Unassembled WGS sequence"/>
</dbReference>
<organism evidence="2 3">
    <name type="scientific">Geotrichum candidum</name>
    <name type="common">Oospora lactis</name>
    <name type="synonym">Dipodascus geotrichum</name>
    <dbReference type="NCBI Taxonomy" id="1173061"/>
    <lineage>
        <taxon>Eukaryota</taxon>
        <taxon>Fungi</taxon>
        <taxon>Dikarya</taxon>
        <taxon>Ascomycota</taxon>
        <taxon>Saccharomycotina</taxon>
        <taxon>Dipodascomycetes</taxon>
        <taxon>Dipodascales</taxon>
        <taxon>Dipodascaceae</taxon>
        <taxon>Geotrichum</taxon>
    </lineage>
</organism>
<proteinExistence type="predicted"/>
<feature type="compositionally biased region" description="Basic residues" evidence="1">
    <location>
        <begin position="133"/>
        <end position="155"/>
    </location>
</feature>
<dbReference type="EMBL" id="CCBN010000004">
    <property type="protein sequence ID" value="CDO53145.1"/>
    <property type="molecule type" value="Genomic_DNA"/>
</dbReference>
<protein>
    <submittedName>
        <fullName evidence="2">Similar to Saccharomyces cerevisiae YMR269W TMA23 Nucleolar protein implicated in ribosome biogenesis</fullName>
    </submittedName>
</protein>
<evidence type="ECO:0000313" key="2">
    <source>
        <dbReference type="EMBL" id="CDO53145.1"/>
    </source>
</evidence>
<evidence type="ECO:0000256" key="1">
    <source>
        <dbReference type="SAM" id="MobiDB-lite"/>
    </source>
</evidence>
<dbReference type="InterPro" id="IPR050656">
    <property type="entry name" value="PINX1"/>
</dbReference>
<reference evidence="2" key="1">
    <citation type="submission" date="2014-03" db="EMBL/GenBank/DDBJ databases">
        <authorList>
            <person name="Casaregola S."/>
        </authorList>
    </citation>
    <scope>NUCLEOTIDE SEQUENCE [LARGE SCALE GENOMIC DNA]</scope>
    <source>
        <strain evidence="2">CLIB 918</strain>
    </source>
</reference>
<feature type="compositionally biased region" description="Low complexity" evidence="1">
    <location>
        <begin position="110"/>
        <end position="126"/>
    </location>
</feature>
<sequence>MDGATYLMNYGWTEGEALRMGGLKKPILVKHKKDSKGLGHNADQHEAWWERVFDGQLKSLEVGGSSSDGISFVQKEIKVSGISKNVSPLYRMFRYGGILEGSLKEVKISVSGSTDSTTATSSNSSSGDEKDKKKSKKSKKDKKTKESKKKDKSKKSSSSDGKVSKESSKADKGSSSSSSSKKNKKKDKTKKKSKREGEAEAAWIKQVMAQMVEPVKA</sequence>
<dbReference type="STRING" id="1173061.A0A0J9X6V9"/>
<dbReference type="PANTHER" id="PTHR23149">
    <property type="entry name" value="G PATCH DOMAIN CONTAINING PROTEIN"/>
    <property type="match status" value="1"/>
</dbReference>
<dbReference type="PANTHER" id="PTHR23149:SF26">
    <property type="entry name" value="PROTEIN TMA23"/>
    <property type="match status" value="1"/>
</dbReference>
<dbReference type="AlphaFoldDB" id="A0A0J9X6V9"/>
<feature type="compositionally biased region" description="Basic residues" evidence="1">
    <location>
        <begin position="181"/>
        <end position="194"/>
    </location>
</feature>